<dbReference type="EMBL" id="VSRR010060371">
    <property type="protein sequence ID" value="MPC82651.1"/>
    <property type="molecule type" value="Genomic_DNA"/>
</dbReference>
<evidence type="ECO:0000313" key="2">
    <source>
        <dbReference type="EMBL" id="MPC82651.1"/>
    </source>
</evidence>
<dbReference type="Proteomes" id="UP000324222">
    <property type="component" value="Unassembled WGS sequence"/>
</dbReference>
<sequence>MRACVHFDSFAYGHSGGGGVVYGGGAVGASGPLHAAATSPSSVQCRPCSSSSTSSILNDSTQLATHRPVFQRLVSAANAAAAKVTRHSYSSSSSSSSQSSLPRSPDTPDLRASVS</sequence>
<feature type="region of interest" description="Disordered" evidence="1">
    <location>
        <begin position="86"/>
        <end position="115"/>
    </location>
</feature>
<keyword evidence="3" id="KW-1185">Reference proteome</keyword>
<gene>
    <name evidence="2" type="ORF">E2C01_077328</name>
</gene>
<dbReference type="AlphaFoldDB" id="A0A5B7IB66"/>
<proteinExistence type="predicted"/>
<comment type="caution">
    <text evidence="2">The sequence shown here is derived from an EMBL/GenBank/DDBJ whole genome shotgun (WGS) entry which is preliminary data.</text>
</comment>
<accession>A0A5B7IB66</accession>
<name>A0A5B7IB66_PORTR</name>
<reference evidence="2 3" key="1">
    <citation type="submission" date="2019-05" db="EMBL/GenBank/DDBJ databases">
        <title>Another draft genome of Portunus trituberculatus and its Hox gene families provides insights of decapod evolution.</title>
        <authorList>
            <person name="Jeong J.-H."/>
            <person name="Song I."/>
            <person name="Kim S."/>
            <person name="Choi T."/>
            <person name="Kim D."/>
            <person name="Ryu S."/>
            <person name="Kim W."/>
        </authorList>
    </citation>
    <scope>NUCLEOTIDE SEQUENCE [LARGE SCALE GENOMIC DNA]</scope>
    <source>
        <tissue evidence="2">Muscle</tissue>
    </source>
</reference>
<feature type="compositionally biased region" description="Low complexity" evidence="1">
    <location>
        <begin position="86"/>
        <end position="100"/>
    </location>
</feature>
<evidence type="ECO:0000256" key="1">
    <source>
        <dbReference type="SAM" id="MobiDB-lite"/>
    </source>
</evidence>
<organism evidence="2 3">
    <name type="scientific">Portunus trituberculatus</name>
    <name type="common">Swimming crab</name>
    <name type="synonym">Neptunus trituberculatus</name>
    <dbReference type="NCBI Taxonomy" id="210409"/>
    <lineage>
        <taxon>Eukaryota</taxon>
        <taxon>Metazoa</taxon>
        <taxon>Ecdysozoa</taxon>
        <taxon>Arthropoda</taxon>
        <taxon>Crustacea</taxon>
        <taxon>Multicrustacea</taxon>
        <taxon>Malacostraca</taxon>
        <taxon>Eumalacostraca</taxon>
        <taxon>Eucarida</taxon>
        <taxon>Decapoda</taxon>
        <taxon>Pleocyemata</taxon>
        <taxon>Brachyura</taxon>
        <taxon>Eubrachyura</taxon>
        <taxon>Portunoidea</taxon>
        <taxon>Portunidae</taxon>
        <taxon>Portuninae</taxon>
        <taxon>Portunus</taxon>
    </lineage>
</organism>
<protein>
    <submittedName>
        <fullName evidence="2">Uncharacterized protein</fullName>
    </submittedName>
</protein>
<evidence type="ECO:0000313" key="3">
    <source>
        <dbReference type="Proteomes" id="UP000324222"/>
    </source>
</evidence>